<dbReference type="InterPro" id="IPR007461">
    <property type="entry name" value="Ysc84_actin-binding"/>
</dbReference>
<sequence length="356" mass="37719">MDTKNSSKEDPLLPSYTTATSDDGRPPSDATPSDTATPQPSRFGHRFHRVSSSIGRPLNKAANIIGAEGWWPSTMHRECSKAARILYSFTKLQNMPLPTAAAPLHPTGLTKKSIVTIPDEILRNCAGLAIFNVLRVGHMNGSLAGGSGVVVARRADGSWSPPSAFVVSTLGAGFVFGIDLYECVCVLTTPQQVAAFTRPRVSLGGDASVAVGPVGSGAAVSAALSASARPVWSYIKSRGVWAGVQIQGTVMLSRADANAALYNQRGISAKTILTGDVAWPEDAKPLFEVLRELEATRRMAPVGDDGEKGQSGTEGQDGAEAGRVEVSVEKTDAKEEVEVHYESVLEEKERLRKSGF</sequence>
<feature type="compositionally biased region" description="Basic and acidic residues" evidence="1">
    <location>
        <begin position="320"/>
        <end position="329"/>
    </location>
</feature>
<feature type="compositionally biased region" description="Polar residues" evidence="1">
    <location>
        <begin position="30"/>
        <end position="40"/>
    </location>
</feature>
<evidence type="ECO:0000313" key="3">
    <source>
        <dbReference type="EMBL" id="CEJ94407.1"/>
    </source>
</evidence>
<feature type="region of interest" description="Disordered" evidence="1">
    <location>
        <begin position="1"/>
        <end position="44"/>
    </location>
</feature>
<dbReference type="OrthoDB" id="10255128at2759"/>
<dbReference type="STRING" id="1531966.A0A0A1TSE9"/>
<feature type="compositionally biased region" description="Basic and acidic residues" evidence="1">
    <location>
        <begin position="1"/>
        <end position="11"/>
    </location>
</feature>
<accession>A0A0A1TSE9</accession>
<organism evidence="3 4">
    <name type="scientific">[Torrubiella] hemipterigena</name>
    <dbReference type="NCBI Taxonomy" id="1531966"/>
    <lineage>
        <taxon>Eukaryota</taxon>
        <taxon>Fungi</taxon>
        <taxon>Dikarya</taxon>
        <taxon>Ascomycota</taxon>
        <taxon>Pezizomycotina</taxon>
        <taxon>Sordariomycetes</taxon>
        <taxon>Hypocreomycetidae</taxon>
        <taxon>Hypocreales</taxon>
        <taxon>Clavicipitaceae</taxon>
        <taxon>Clavicipitaceae incertae sedis</taxon>
        <taxon>'Torrubiella' clade</taxon>
    </lineage>
</organism>
<dbReference type="Proteomes" id="UP000039046">
    <property type="component" value="Unassembled WGS sequence"/>
</dbReference>
<dbReference type="PANTHER" id="PTHR15629:SF8">
    <property type="entry name" value="DUF500 DOMAIN PROTEIN (AFU_ORTHOLOGUE AFUA_5G07310)"/>
    <property type="match status" value="1"/>
</dbReference>
<reference evidence="3 4" key="1">
    <citation type="journal article" date="2015" name="Genome Announc.">
        <title>Draft Genome Sequence and Gene Annotation of the Entomopathogenic Fungus Verticillium hemipterigenum.</title>
        <authorList>
            <person name="Horn F."/>
            <person name="Habel A."/>
            <person name="Scharf D.H."/>
            <person name="Dworschak J."/>
            <person name="Brakhage A.A."/>
            <person name="Guthke R."/>
            <person name="Hertweck C."/>
            <person name="Linde J."/>
        </authorList>
    </citation>
    <scope>NUCLEOTIDE SEQUENCE [LARGE SCALE GENOMIC DNA]</scope>
</reference>
<dbReference type="PANTHER" id="PTHR15629">
    <property type="entry name" value="SH3YL1 PROTEIN"/>
    <property type="match status" value="1"/>
</dbReference>
<proteinExistence type="predicted"/>
<dbReference type="InterPro" id="IPR051702">
    <property type="entry name" value="SH3_domain_YSC84-like"/>
</dbReference>
<dbReference type="HOGENOM" id="CLU_015320_1_2_1"/>
<evidence type="ECO:0000256" key="1">
    <source>
        <dbReference type="SAM" id="MobiDB-lite"/>
    </source>
</evidence>
<evidence type="ECO:0000313" key="4">
    <source>
        <dbReference type="Proteomes" id="UP000039046"/>
    </source>
</evidence>
<feature type="region of interest" description="Disordered" evidence="1">
    <location>
        <begin position="298"/>
        <end position="329"/>
    </location>
</feature>
<name>A0A0A1TSE9_9HYPO</name>
<keyword evidence="4" id="KW-1185">Reference proteome</keyword>
<evidence type="ECO:0000259" key="2">
    <source>
        <dbReference type="Pfam" id="PF04366"/>
    </source>
</evidence>
<dbReference type="GO" id="GO:0035091">
    <property type="term" value="F:phosphatidylinositol binding"/>
    <property type="evidence" value="ECO:0007669"/>
    <property type="project" value="TreeGrafter"/>
</dbReference>
<dbReference type="CDD" id="cd11524">
    <property type="entry name" value="SYLF"/>
    <property type="match status" value="1"/>
</dbReference>
<gene>
    <name evidence="3" type="ORF">VHEMI09945</name>
</gene>
<dbReference type="AlphaFoldDB" id="A0A0A1TSE9"/>
<protein>
    <recommendedName>
        <fullName evidence="2">Ysc84 actin-binding domain-containing protein</fullName>
    </recommendedName>
</protein>
<dbReference type="Pfam" id="PF04366">
    <property type="entry name" value="Ysc84"/>
    <property type="match status" value="1"/>
</dbReference>
<feature type="domain" description="Ysc84 actin-binding" evidence="2">
    <location>
        <begin position="169"/>
        <end position="292"/>
    </location>
</feature>
<dbReference type="EMBL" id="CDHN01000007">
    <property type="protein sequence ID" value="CEJ94407.1"/>
    <property type="molecule type" value="Genomic_DNA"/>
</dbReference>